<protein>
    <recommendedName>
        <fullName evidence="1">N-acetyltransferase domain-containing protein</fullName>
    </recommendedName>
</protein>
<dbReference type="PANTHER" id="PTHR43072">
    <property type="entry name" value="N-ACETYLTRANSFERASE"/>
    <property type="match status" value="1"/>
</dbReference>
<reference evidence="2" key="1">
    <citation type="submission" date="2018-06" db="EMBL/GenBank/DDBJ databases">
        <authorList>
            <person name="Zhirakovskaya E."/>
        </authorList>
    </citation>
    <scope>NUCLEOTIDE SEQUENCE</scope>
</reference>
<dbReference type="AlphaFoldDB" id="A0A3B0Y809"/>
<dbReference type="PANTHER" id="PTHR43072:SF60">
    <property type="entry name" value="L-2,4-DIAMINOBUTYRIC ACID ACETYLTRANSFERASE"/>
    <property type="match status" value="1"/>
</dbReference>
<dbReference type="PROSITE" id="PS51186">
    <property type="entry name" value="GNAT"/>
    <property type="match status" value="1"/>
</dbReference>
<organism evidence="2">
    <name type="scientific">hydrothermal vent metagenome</name>
    <dbReference type="NCBI Taxonomy" id="652676"/>
    <lineage>
        <taxon>unclassified sequences</taxon>
        <taxon>metagenomes</taxon>
        <taxon>ecological metagenomes</taxon>
    </lineage>
</organism>
<dbReference type="Pfam" id="PF00583">
    <property type="entry name" value="Acetyltransf_1"/>
    <property type="match status" value="1"/>
</dbReference>
<accession>A0A3B0Y809</accession>
<dbReference type="InterPro" id="IPR016181">
    <property type="entry name" value="Acyl_CoA_acyltransferase"/>
</dbReference>
<dbReference type="CDD" id="cd04301">
    <property type="entry name" value="NAT_SF"/>
    <property type="match status" value="1"/>
</dbReference>
<name>A0A3B0Y809_9ZZZZ</name>
<evidence type="ECO:0000313" key="2">
    <source>
        <dbReference type="EMBL" id="VAW71482.1"/>
    </source>
</evidence>
<dbReference type="EMBL" id="UOFL01000022">
    <property type="protein sequence ID" value="VAW71482.1"/>
    <property type="molecule type" value="Genomic_DNA"/>
</dbReference>
<dbReference type="Gene3D" id="3.40.630.30">
    <property type="match status" value="1"/>
</dbReference>
<feature type="domain" description="N-acetyltransferase" evidence="1">
    <location>
        <begin position="1"/>
        <end position="164"/>
    </location>
</feature>
<dbReference type="InterPro" id="IPR000182">
    <property type="entry name" value="GNAT_dom"/>
</dbReference>
<evidence type="ECO:0000259" key="1">
    <source>
        <dbReference type="PROSITE" id="PS51186"/>
    </source>
</evidence>
<gene>
    <name evidence="2" type="ORF">MNBD_GAMMA12-3807</name>
</gene>
<proteinExistence type="predicted"/>
<dbReference type="GO" id="GO:0016747">
    <property type="term" value="F:acyltransferase activity, transferring groups other than amino-acyl groups"/>
    <property type="evidence" value="ECO:0007669"/>
    <property type="project" value="InterPro"/>
</dbReference>
<sequence>MTIRVALKNDAQYIADIHTQSWRNTYQSALTKQYLADIVPKERAEVWKDRLENPKSNQYVIVAERDGKVVGFGCVYAGENKEWGAYLDNLHVSKPYQSKGIGKLLMAEIAQWCSKEESDKGICLLVNQDNTKALEFYKKVGGRNARRGIWNAPDGSIVPTYWLVWDDLNKLRNMVNV</sequence>
<dbReference type="SUPFAM" id="SSF55729">
    <property type="entry name" value="Acyl-CoA N-acyltransferases (Nat)"/>
    <property type="match status" value="1"/>
</dbReference>